<feature type="transmembrane region" description="Helical" evidence="9">
    <location>
        <begin position="134"/>
        <end position="152"/>
    </location>
</feature>
<reference evidence="11 12" key="1">
    <citation type="submission" date="2017-04" db="EMBL/GenBank/DDBJ databases">
        <authorList>
            <person name="Afonso C.L."/>
            <person name="Miller P.J."/>
            <person name="Scott M.A."/>
            <person name="Spackman E."/>
            <person name="Goraichik I."/>
            <person name="Dimitrov K.M."/>
            <person name="Suarez D.L."/>
            <person name="Swayne D.E."/>
        </authorList>
    </citation>
    <scope>NUCLEOTIDE SEQUENCE [LARGE SCALE GENOMIC DNA]</scope>
    <source>
        <strain evidence="11 12">KR-140</strain>
    </source>
</reference>
<dbReference type="InterPro" id="IPR003148">
    <property type="entry name" value="RCK_N"/>
</dbReference>
<evidence type="ECO:0000256" key="7">
    <source>
        <dbReference type="ARBA" id="ARBA00023136"/>
    </source>
</evidence>
<sequence>MRRATFREHLRYRFDNSMARGPGAMIGWLFLVSVLLIVLVSLFVQVTGQVPSGEDHKPIGFGGLLWWNLMRALDSGAIGGDSGTPLFLATMFAMTLGGIFVVSMLIGVVTSGIEARLEELRKGRSFVAEEGHTLILGWSSHVFTILSELVVANANQRRACIVILADKDKVEMDDELRARLGPTGRTRIVCRTGSPIDLADLEIANPHAARSIIVLAPEDENADSSVIKSVLAITNNPGRRAEPYHIVAELRDARNLEAARLVGREETSLILVDDLISRIMVQTCRQSGLSVVYTELLDFGGDEIYFAELPGLVGRTFGEALSAFADSSLIGLRRHDGQILVHPPMDLAIAAGDRVIAISADDDTVRAVPVQPDIDEAAIRLPVTRIPQPERILVLGWNERAPTVITELDRYVAPGSSMTVVSDIPEAAQVLDELRHGLERQSVELYVGDTTDRRVLEAMRPGGYDHIITLSSDGTDVQEADGRTLVTLLHLRDMASRSGQDFSIVSEMLDVRNRELAQVTQADDFIVSDRLVSLLISQVSENGGLKAVFDDLFRAEGSEIYLKPASDYVALDQPLNFYTVLEAARRNEIAIGYRLRSEAESPKLAYGVHLNPPSRV</sequence>
<gene>
    <name evidence="11" type="ORF">SAMN00790413_05502</name>
</gene>
<keyword evidence="6" id="KW-0406">Ion transport</keyword>
<dbReference type="Gene3D" id="3.40.50.720">
    <property type="entry name" value="NAD(P)-binding Rossmann-like Domain"/>
    <property type="match status" value="2"/>
</dbReference>
<dbReference type="EMBL" id="FWWU01000004">
    <property type="protein sequence ID" value="SMB80348.1"/>
    <property type="molecule type" value="Genomic_DNA"/>
</dbReference>
<evidence type="ECO:0000256" key="9">
    <source>
        <dbReference type="SAM" id="Phobius"/>
    </source>
</evidence>
<dbReference type="InterPro" id="IPR044849">
    <property type="entry name" value="CASTOR/POLLUX/SYM8-like"/>
</dbReference>
<evidence type="ECO:0000256" key="5">
    <source>
        <dbReference type="ARBA" id="ARBA00022989"/>
    </source>
</evidence>
<proteinExistence type="inferred from homology"/>
<dbReference type="STRING" id="695939.SAMN00790413_05502"/>
<evidence type="ECO:0000256" key="6">
    <source>
        <dbReference type="ARBA" id="ARBA00023065"/>
    </source>
</evidence>
<evidence type="ECO:0000313" key="12">
    <source>
        <dbReference type="Proteomes" id="UP000192582"/>
    </source>
</evidence>
<keyword evidence="5 9" id="KW-1133">Transmembrane helix</keyword>
<evidence type="ECO:0000259" key="10">
    <source>
        <dbReference type="PROSITE" id="PS51201"/>
    </source>
</evidence>
<dbReference type="SUPFAM" id="SSF51735">
    <property type="entry name" value="NAD(P)-binding Rossmann-fold domains"/>
    <property type="match status" value="1"/>
</dbReference>
<evidence type="ECO:0000256" key="8">
    <source>
        <dbReference type="ARBA" id="ARBA00023303"/>
    </source>
</evidence>
<organism evidence="11 12">
    <name type="scientific">Deinococcus hopiensis KR-140</name>
    <dbReference type="NCBI Taxonomy" id="695939"/>
    <lineage>
        <taxon>Bacteria</taxon>
        <taxon>Thermotogati</taxon>
        <taxon>Deinococcota</taxon>
        <taxon>Deinococci</taxon>
        <taxon>Deinococcales</taxon>
        <taxon>Deinococcaceae</taxon>
        <taxon>Deinococcus</taxon>
    </lineage>
</organism>
<name>A0A1W1UGV9_9DEIO</name>
<dbReference type="PANTHER" id="PTHR31563:SF10">
    <property type="entry name" value="ION CHANNEL POLLUX-RELATED"/>
    <property type="match status" value="1"/>
</dbReference>
<keyword evidence="12" id="KW-1185">Reference proteome</keyword>
<feature type="domain" description="RCK N-terminal" evidence="10">
    <location>
        <begin position="389"/>
        <end position="527"/>
    </location>
</feature>
<protein>
    <submittedName>
        <fullName evidence="11">Trk K+ transport system, NAD-binding component</fullName>
    </submittedName>
</protein>
<dbReference type="GO" id="GO:0012505">
    <property type="term" value="C:endomembrane system"/>
    <property type="evidence" value="ECO:0007669"/>
    <property type="project" value="UniProtKB-SubCell"/>
</dbReference>
<dbReference type="InterPro" id="IPR036291">
    <property type="entry name" value="NAD(P)-bd_dom_sf"/>
</dbReference>
<keyword evidence="4 9" id="KW-0812">Transmembrane</keyword>
<evidence type="ECO:0000256" key="2">
    <source>
        <dbReference type="ARBA" id="ARBA00008577"/>
    </source>
</evidence>
<keyword evidence="7 9" id="KW-0472">Membrane</keyword>
<dbReference type="RefSeq" id="WP_212648245.1">
    <property type="nucleotide sequence ID" value="NZ_FWWU01000004.1"/>
</dbReference>
<comment type="similarity">
    <text evidence="2">Belongs to the castor/pollux (TC 1.A.1.23) family.</text>
</comment>
<dbReference type="GO" id="GO:0006813">
    <property type="term" value="P:potassium ion transport"/>
    <property type="evidence" value="ECO:0007669"/>
    <property type="project" value="InterPro"/>
</dbReference>
<evidence type="ECO:0000256" key="4">
    <source>
        <dbReference type="ARBA" id="ARBA00022692"/>
    </source>
</evidence>
<keyword evidence="8" id="KW-0407">Ion channel</keyword>
<accession>A0A1W1UGV9</accession>
<dbReference type="PANTHER" id="PTHR31563">
    <property type="entry name" value="ION CHANNEL POLLUX-RELATED"/>
    <property type="match status" value="1"/>
</dbReference>
<dbReference type="InterPro" id="IPR010420">
    <property type="entry name" value="CASTOR/POLLUX/SYM8_dom"/>
</dbReference>
<dbReference type="AlphaFoldDB" id="A0A1W1UGV9"/>
<feature type="transmembrane region" description="Helical" evidence="9">
    <location>
        <begin position="86"/>
        <end position="113"/>
    </location>
</feature>
<dbReference type="Proteomes" id="UP000192582">
    <property type="component" value="Unassembled WGS sequence"/>
</dbReference>
<comment type="subcellular location">
    <subcellularLocation>
        <location evidence="1">Endomembrane system</location>
        <topology evidence="1">Multi-pass membrane protein</topology>
    </subcellularLocation>
</comment>
<keyword evidence="3" id="KW-0813">Transport</keyword>
<dbReference type="Pfam" id="PF06241">
    <property type="entry name" value="Castor_Poll_mid"/>
    <property type="match status" value="1"/>
</dbReference>
<evidence type="ECO:0000313" key="11">
    <source>
        <dbReference type="EMBL" id="SMB80348.1"/>
    </source>
</evidence>
<dbReference type="GO" id="GO:0034220">
    <property type="term" value="P:monoatomic ion transmembrane transport"/>
    <property type="evidence" value="ECO:0007669"/>
    <property type="project" value="UniProtKB-KW"/>
</dbReference>
<dbReference type="PROSITE" id="PS51201">
    <property type="entry name" value="RCK_N"/>
    <property type="match status" value="1"/>
</dbReference>
<evidence type="ECO:0000256" key="1">
    <source>
        <dbReference type="ARBA" id="ARBA00004127"/>
    </source>
</evidence>
<feature type="transmembrane region" description="Helical" evidence="9">
    <location>
        <begin position="21"/>
        <end position="44"/>
    </location>
</feature>
<evidence type="ECO:0000256" key="3">
    <source>
        <dbReference type="ARBA" id="ARBA00022448"/>
    </source>
</evidence>